<evidence type="ECO:0000313" key="1">
    <source>
        <dbReference type="EMBL" id="KEQ67692.1"/>
    </source>
</evidence>
<organism evidence="1 2">
    <name type="scientific">Aureobasidium melanogenum (strain CBS 110374)</name>
    <name type="common">Aureobasidium pullulans var. melanogenum</name>
    <dbReference type="NCBI Taxonomy" id="1043003"/>
    <lineage>
        <taxon>Eukaryota</taxon>
        <taxon>Fungi</taxon>
        <taxon>Dikarya</taxon>
        <taxon>Ascomycota</taxon>
        <taxon>Pezizomycotina</taxon>
        <taxon>Dothideomycetes</taxon>
        <taxon>Dothideomycetidae</taxon>
        <taxon>Dothideales</taxon>
        <taxon>Saccotheciaceae</taxon>
        <taxon>Aureobasidium</taxon>
    </lineage>
</organism>
<keyword evidence="2" id="KW-1185">Reference proteome</keyword>
<name>A0A074WCS6_AURM1</name>
<reference evidence="1 2" key="1">
    <citation type="journal article" date="2014" name="BMC Genomics">
        <title>Genome sequencing of four Aureobasidium pullulans varieties: biotechnological potential, stress tolerance, and description of new species.</title>
        <authorList>
            <person name="Gostin Ar C."/>
            <person name="Ohm R.A."/>
            <person name="Kogej T."/>
            <person name="Sonjak S."/>
            <person name="Turk M."/>
            <person name="Zajc J."/>
            <person name="Zalar P."/>
            <person name="Grube M."/>
            <person name="Sun H."/>
            <person name="Han J."/>
            <person name="Sharma A."/>
            <person name="Chiniquy J."/>
            <person name="Ngan C.Y."/>
            <person name="Lipzen A."/>
            <person name="Barry K."/>
            <person name="Grigoriev I.V."/>
            <person name="Gunde-Cimerman N."/>
        </authorList>
    </citation>
    <scope>NUCLEOTIDE SEQUENCE [LARGE SCALE GENOMIC DNA]</scope>
    <source>
        <strain evidence="1 2">CBS 110374</strain>
    </source>
</reference>
<dbReference type="Proteomes" id="UP000030672">
    <property type="component" value="Unassembled WGS sequence"/>
</dbReference>
<dbReference type="RefSeq" id="XP_040884714.1">
    <property type="nucleotide sequence ID" value="XM_041024019.1"/>
</dbReference>
<evidence type="ECO:0000313" key="2">
    <source>
        <dbReference type="Proteomes" id="UP000030672"/>
    </source>
</evidence>
<dbReference type="EMBL" id="KL584824">
    <property type="protein sequence ID" value="KEQ67692.1"/>
    <property type="molecule type" value="Genomic_DNA"/>
</dbReference>
<protein>
    <submittedName>
        <fullName evidence="1">Uncharacterized protein</fullName>
    </submittedName>
</protein>
<dbReference type="AlphaFoldDB" id="A0A074WCS6"/>
<dbReference type="HOGENOM" id="CLU_2157858_0_0_1"/>
<dbReference type="GeneID" id="63917392"/>
<sequence length="111" mass="12381">MYAESQTLMVDVDQSVPADCPGLDPGTPDLLNTRGPHLLVSRAHLRRNQAWPTMTTINTIEPIATIPYFPLRPSLPTATILTDRDHIYPLRPQVPSATISLLLPRIKTFIQ</sequence>
<gene>
    <name evidence="1" type="ORF">M437DRAFT_62073</name>
</gene>
<accession>A0A074WCS6</accession>
<proteinExistence type="predicted"/>